<evidence type="ECO:0000313" key="11">
    <source>
        <dbReference type="Proteomes" id="UP000085678"/>
    </source>
</evidence>
<dbReference type="InterPro" id="IPR029071">
    <property type="entry name" value="Ubiquitin-like_domsf"/>
</dbReference>
<gene>
    <name evidence="12" type="primary">LOC106154439</name>
</gene>
<feature type="domain" description="Ubiquitin-like" evidence="9">
    <location>
        <begin position="84"/>
        <end position="168"/>
    </location>
</feature>
<dbReference type="GeneID" id="106154439"/>
<dbReference type="KEGG" id="lak:106154439"/>
<dbReference type="PANTHER" id="PTHR10666">
    <property type="entry name" value="UBIQUITIN"/>
    <property type="match status" value="1"/>
</dbReference>
<keyword evidence="6" id="KW-0863">Zinc-finger</keyword>
<dbReference type="OMA" id="VQSCPKC"/>
<evidence type="ECO:0000259" key="10">
    <source>
        <dbReference type="PROSITE" id="PS51873"/>
    </source>
</evidence>
<evidence type="ECO:0000259" key="9">
    <source>
        <dbReference type="PROSITE" id="PS50053"/>
    </source>
</evidence>
<keyword evidence="8" id="KW-0862">Zinc</keyword>
<organism evidence="11 12">
    <name type="scientific">Lingula anatina</name>
    <name type="common">Brachiopod</name>
    <name type="synonym">Lingula unguis</name>
    <dbReference type="NCBI Taxonomy" id="7574"/>
    <lineage>
        <taxon>Eukaryota</taxon>
        <taxon>Metazoa</taxon>
        <taxon>Spiralia</taxon>
        <taxon>Lophotrochozoa</taxon>
        <taxon>Brachiopoda</taxon>
        <taxon>Linguliformea</taxon>
        <taxon>Lingulata</taxon>
        <taxon>Lingulida</taxon>
        <taxon>Linguloidea</taxon>
        <taxon>Lingulidae</taxon>
        <taxon>Lingula</taxon>
    </lineage>
</organism>
<keyword evidence="4" id="KW-0479">Metal-binding</keyword>
<dbReference type="InterPro" id="IPR000626">
    <property type="entry name" value="Ubiquitin-like_dom"/>
</dbReference>
<dbReference type="SMART" id="SM00213">
    <property type="entry name" value="UBQ"/>
    <property type="match status" value="2"/>
</dbReference>
<evidence type="ECO:0000256" key="8">
    <source>
        <dbReference type="ARBA" id="ARBA00022833"/>
    </source>
</evidence>
<feature type="domain" description="RING-type" evidence="10">
    <location>
        <begin position="155"/>
        <end position="384"/>
    </location>
</feature>
<evidence type="ECO:0000256" key="4">
    <source>
        <dbReference type="ARBA" id="ARBA00022723"/>
    </source>
</evidence>
<accession>A0A1S3HDX1</accession>
<dbReference type="OrthoDB" id="419317at2759"/>
<dbReference type="GO" id="GO:0008270">
    <property type="term" value="F:zinc ion binding"/>
    <property type="evidence" value="ECO:0007669"/>
    <property type="project" value="UniProtKB-KW"/>
</dbReference>
<dbReference type="PROSITE" id="PS51873">
    <property type="entry name" value="TRIAD"/>
    <property type="match status" value="1"/>
</dbReference>
<evidence type="ECO:0000256" key="3">
    <source>
        <dbReference type="ARBA" id="ARBA00022679"/>
    </source>
</evidence>
<keyword evidence="7" id="KW-0833">Ubl conjugation pathway</keyword>
<dbReference type="InterPro" id="IPR044066">
    <property type="entry name" value="TRIAD_supradom"/>
</dbReference>
<dbReference type="Gene3D" id="1.20.120.1750">
    <property type="match status" value="1"/>
</dbReference>
<evidence type="ECO:0000313" key="12">
    <source>
        <dbReference type="RefSeq" id="XP_013384238.1"/>
    </source>
</evidence>
<keyword evidence="3" id="KW-0808">Transferase</keyword>
<dbReference type="SUPFAM" id="SSF57850">
    <property type="entry name" value="RING/U-box"/>
    <property type="match status" value="1"/>
</dbReference>
<keyword evidence="2" id="KW-0597">Phosphoprotein</keyword>
<evidence type="ECO:0000256" key="5">
    <source>
        <dbReference type="ARBA" id="ARBA00022737"/>
    </source>
</evidence>
<keyword evidence="5" id="KW-0677">Repeat</keyword>
<sequence>MQFTVRMVGVGGNPFEVSATEESTVDTLLLSVAGSYGIQSGVIQLFYLGQRLECGQRLGGYGIDCDCSLLAVVSVQANTGGGEWNLFIKGLDGRTSTISISKSSYKSLGDMPVDELLIKASAATQIPKDQQRLIYGGKQLQEGRGHTLSTYGIQNRSTLHLVMRLRGGGIEGDGRTPCGHVLGPAHVNTFRQQVSSGQTLLSCPCTHPTTQQQCKQHLPYDTCVKRLPFLSNEDRQFLEIGISKNALGGRAKECPLCKSVCVRRSSQDRCLQCPVCTVKTRRSYEFCWDCLHAWKGASSENCGNPDCSSLEDPRLKTLREAPLKTIVGVPSCPSWRACPSCSRLIEHVDACKHMSCPCGVTFCFICLNVPVNGRRGCGAHNAQCPVAPIQTELKGR</sequence>
<dbReference type="AlphaFoldDB" id="A0A1S3HDX1"/>
<dbReference type="GO" id="GO:0016740">
    <property type="term" value="F:transferase activity"/>
    <property type="evidence" value="ECO:0007669"/>
    <property type="project" value="UniProtKB-KW"/>
</dbReference>
<dbReference type="PROSITE" id="PS50053">
    <property type="entry name" value="UBIQUITIN_2"/>
    <property type="match status" value="2"/>
</dbReference>
<proteinExistence type="predicted"/>
<dbReference type="Gene3D" id="3.10.20.90">
    <property type="entry name" value="Phosphatidylinositol 3-kinase Catalytic Subunit, Chain A, domain 1"/>
    <property type="match status" value="1"/>
</dbReference>
<feature type="domain" description="Ubiquitin-like" evidence="9">
    <location>
        <begin position="1"/>
        <end position="78"/>
    </location>
</feature>
<comment type="pathway">
    <text evidence="1">Protein modification; protein ubiquitination.</text>
</comment>
<keyword evidence="11" id="KW-1185">Reference proteome</keyword>
<dbReference type="SUPFAM" id="SSF54236">
    <property type="entry name" value="Ubiquitin-like"/>
    <property type="match status" value="2"/>
</dbReference>
<reference evidence="12" key="1">
    <citation type="submission" date="2025-08" db="UniProtKB">
        <authorList>
            <consortium name="RefSeq"/>
        </authorList>
    </citation>
    <scope>IDENTIFICATION</scope>
    <source>
        <tissue evidence="12">Gonads</tissue>
    </source>
</reference>
<dbReference type="InParanoid" id="A0A1S3HDX1"/>
<evidence type="ECO:0000256" key="6">
    <source>
        <dbReference type="ARBA" id="ARBA00022771"/>
    </source>
</evidence>
<dbReference type="CDD" id="cd17039">
    <property type="entry name" value="Ubl_ubiquitin_like"/>
    <property type="match status" value="1"/>
</dbReference>
<dbReference type="Pfam" id="PF00240">
    <property type="entry name" value="ubiquitin"/>
    <property type="match status" value="1"/>
</dbReference>
<evidence type="ECO:0000256" key="1">
    <source>
        <dbReference type="ARBA" id="ARBA00004906"/>
    </source>
</evidence>
<dbReference type="STRING" id="7574.A0A1S3HDX1"/>
<evidence type="ECO:0000256" key="2">
    <source>
        <dbReference type="ARBA" id="ARBA00022553"/>
    </source>
</evidence>
<name>A0A1S3HDX1_LINAN</name>
<dbReference type="InterPro" id="IPR050158">
    <property type="entry name" value="Ubiquitin_ubiquitin-like"/>
</dbReference>
<evidence type="ECO:0000256" key="7">
    <source>
        <dbReference type="ARBA" id="ARBA00022786"/>
    </source>
</evidence>
<dbReference type="RefSeq" id="XP_013384238.1">
    <property type="nucleotide sequence ID" value="XM_013528784.1"/>
</dbReference>
<protein>
    <submittedName>
        <fullName evidence="12">Uncharacterized protein LOC106154439</fullName>
    </submittedName>
</protein>
<dbReference type="GO" id="GO:0009893">
    <property type="term" value="P:positive regulation of metabolic process"/>
    <property type="evidence" value="ECO:0007669"/>
    <property type="project" value="UniProtKB-ARBA"/>
</dbReference>
<dbReference type="Proteomes" id="UP000085678">
    <property type="component" value="Unplaced"/>
</dbReference>